<reference evidence="1 2" key="2">
    <citation type="submission" date="2015-05" db="EMBL/GenBank/DDBJ databases">
        <authorList>
            <person name="Morales-Cruz A."/>
            <person name="Amrine K.C."/>
            <person name="Cantu D."/>
        </authorList>
    </citation>
    <scope>NUCLEOTIDE SEQUENCE [LARGE SCALE GENOMIC DNA]</scope>
    <source>
        <strain evidence="1">DA912</strain>
    </source>
</reference>
<evidence type="ECO:0000313" key="1">
    <source>
        <dbReference type="EMBL" id="KKY32377.1"/>
    </source>
</evidence>
<organism evidence="1 2">
    <name type="scientific">Diaporthe ampelina</name>
    <dbReference type="NCBI Taxonomy" id="1214573"/>
    <lineage>
        <taxon>Eukaryota</taxon>
        <taxon>Fungi</taxon>
        <taxon>Dikarya</taxon>
        <taxon>Ascomycota</taxon>
        <taxon>Pezizomycotina</taxon>
        <taxon>Sordariomycetes</taxon>
        <taxon>Sordariomycetidae</taxon>
        <taxon>Diaporthales</taxon>
        <taxon>Diaporthaceae</taxon>
        <taxon>Diaporthe</taxon>
    </lineage>
</organism>
<protein>
    <submittedName>
        <fullName evidence="1">Putative carboxy-muconate cyclase</fullName>
    </submittedName>
</protein>
<sequence>MTSARLSEERCGPIRGAFYTAGGQRPTRYFALCQATKELLSFEVDFSMGKFTLLQRLQASVDTNGDKRSVADPLLQTNSDRSADIYLTNTFVGNDSGTGTISHFQLPAPEDDESTVAGDLAHITADRVVSSGGVNPNSICLDLEAE</sequence>
<name>A0A0G2FCQ1_9PEZI</name>
<reference evidence="1 2" key="1">
    <citation type="submission" date="2015-05" db="EMBL/GenBank/DDBJ databases">
        <title>Distinctive expansion of gene families associated with plant cell wall degradation and secondary metabolism in the genomes of grapevine trunk pathogens.</title>
        <authorList>
            <person name="Lawrence D.P."/>
            <person name="Travadon R."/>
            <person name="Rolshausen P.E."/>
            <person name="Baumgartner K."/>
        </authorList>
    </citation>
    <scope>NUCLEOTIDE SEQUENCE [LARGE SCALE GENOMIC DNA]</scope>
    <source>
        <strain evidence="1">DA912</strain>
    </source>
</reference>
<gene>
    <name evidence="1" type="ORF">UCDDA912_g07655</name>
</gene>
<dbReference type="EMBL" id="LCUC01000322">
    <property type="protein sequence ID" value="KKY32377.1"/>
    <property type="molecule type" value="Genomic_DNA"/>
</dbReference>
<accession>A0A0G2FCQ1</accession>
<dbReference type="Proteomes" id="UP000034680">
    <property type="component" value="Unassembled WGS sequence"/>
</dbReference>
<proteinExistence type="predicted"/>
<evidence type="ECO:0000313" key="2">
    <source>
        <dbReference type="Proteomes" id="UP000034680"/>
    </source>
</evidence>
<keyword evidence="2" id="KW-1185">Reference proteome</keyword>
<dbReference type="AlphaFoldDB" id="A0A0G2FCQ1"/>
<dbReference type="OrthoDB" id="5240700at2759"/>
<comment type="caution">
    <text evidence="1">The sequence shown here is derived from an EMBL/GenBank/DDBJ whole genome shotgun (WGS) entry which is preliminary data.</text>
</comment>